<dbReference type="PANTHER" id="PTHR13947:SF37">
    <property type="entry name" value="LD18367P"/>
    <property type="match status" value="1"/>
</dbReference>
<keyword evidence="4" id="KW-1185">Reference proteome</keyword>
<keyword evidence="1 3" id="KW-0808">Transferase</keyword>
<dbReference type="PANTHER" id="PTHR13947">
    <property type="entry name" value="GNAT FAMILY N-ACETYLTRANSFERASE"/>
    <property type="match status" value="1"/>
</dbReference>
<evidence type="ECO:0000313" key="4">
    <source>
        <dbReference type="Proteomes" id="UP001378956"/>
    </source>
</evidence>
<dbReference type="InterPro" id="IPR000182">
    <property type="entry name" value="GNAT_dom"/>
</dbReference>
<evidence type="ECO:0000256" key="1">
    <source>
        <dbReference type="ARBA" id="ARBA00022679"/>
    </source>
</evidence>
<name>A0ABU8NRP6_9SPHI</name>
<evidence type="ECO:0000313" key="3">
    <source>
        <dbReference type="EMBL" id="MEJ2904912.1"/>
    </source>
</evidence>
<dbReference type="SUPFAM" id="SSF55729">
    <property type="entry name" value="Acyl-CoA N-acyltransferases (Nat)"/>
    <property type="match status" value="1"/>
</dbReference>
<proteinExistence type="predicted"/>
<sequence length="133" mass="15475">MQIVRHLVKENTLSDPNLVPDKDVAYYISEKGKGWVCEVDGLVVGFSIIDLMERSVWALFVDPEFAEKGIGKELHRLMIDWYFEQTTDTVVLGTSPGTRAERFYNFQGWTPIGSYANGETKFEMHYEDWLRFR</sequence>
<dbReference type="EMBL" id="JBBEUB010000008">
    <property type="protein sequence ID" value="MEJ2904912.1"/>
    <property type="molecule type" value="Genomic_DNA"/>
</dbReference>
<dbReference type="PROSITE" id="PS51186">
    <property type="entry name" value="GNAT"/>
    <property type="match status" value="1"/>
</dbReference>
<protein>
    <submittedName>
        <fullName evidence="3">GNAT family N-acetyltransferase</fullName>
        <ecNumber evidence="3">2.3.1.-</ecNumber>
    </submittedName>
</protein>
<organism evidence="3 4">
    <name type="scientific">Pedobacter panaciterrae</name>
    <dbReference type="NCBI Taxonomy" id="363849"/>
    <lineage>
        <taxon>Bacteria</taxon>
        <taxon>Pseudomonadati</taxon>
        <taxon>Bacteroidota</taxon>
        <taxon>Sphingobacteriia</taxon>
        <taxon>Sphingobacteriales</taxon>
        <taxon>Sphingobacteriaceae</taxon>
        <taxon>Pedobacter</taxon>
    </lineage>
</organism>
<dbReference type="GO" id="GO:0016746">
    <property type="term" value="F:acyltransferase activity"/>
    <property type="evidence" value="ECO:0007669"/>
    <property type="project" value="UniProtKB-KW"/>
</dbReference>
<dbReference type="InterPro" id="IPR016181">
    <property type="entry name" value="Acyl_CoA_acyltransferase"/>
</dbReference>
<dbReference type="CDD" id="cd04301">
    <property type="entry name" value="NAT_SF"/>
    <property type="match status" value="1"/>
</dbReference>
<accession>A0ABU8NRP6</accession>
<dbReference type="InterPro" id="IPR050769">
    <property type="entry name" value="NAT_camello-type"/>
</dbReference>
<dbReference type="Gene3D" id="3.40.630.30">
    <property type="match status" value="1"/>
</dbReference>
<dbReference type="RefSeq" id="WP_337717414.1">
    <property type="nucleotide sequence ID" value="NZ_JBBEUB010000008.1"/>
</dbReference>
<dbReference type="Pfam" id="PF00583">
    <property type="entry name" value="Acetyltransf_1"/>
    <property type="match status" value="1"/>
</dbReference>
<comment type="caution">
    <text evidence="3">The sequence shown here is derived from an EMBL/GenBank/DDBJ whole genome shotgun (WGS) entry which is preliminary data.</text>
</comment>
<keyword evidence="3" id="KW-0012">Acyltransferase</keyword>
<evidence type="ECO:0000259" key="2">
    <source>
        <dbReference type="PROSITE" id="PS51186"/>
    </source>
</evidence>
<reference evidence="3 4" key="1">
    <citation type="submission" date="2024-03" db="EMBL/GenBank/DDBJ databases">
        <title>Sequence of Lycoming College Course Isolates.</title>
        <authorList>
            <person name="Plotts O."/>
            <person name="Newman J."/>
        </authorList>
    </citation>
    <scope>NUCLEOTIDE SEQUENCE [LARGE SCALE GENOMIC DNA]</scope>
    <source>
        <strain evidence="3 4">CJB-3</strain>
    </source>
</reference>
<gene>
    <name evidence="3" type="ORF">WAE58_20875</name>
</gene>
<feature type="domain" description="N-acetyltransferase" evidence="2">
    <location>
        <begin position="1"/>
        <end position="133"/>
    </location>
</feature>
<dbReference type="EC" id="2.3.1.-" evidence="3"/>
<dbReference type="Proteomes" id="UP001378956">
    <property type="component" value="Unassembled WGS sequence"/>
</dbReference>